<evidence type="ECO:0000256" key="4">
    <source>
        <dbReference type="PROSITE-ProRule" id="PRU00433"/>
    </source>
</evidence>
<organism evidence="6 7">
    <name type="scientific">Urbifossiella limnaea</name>
    <dbReference type="NCBI Taxonomy" id="2528023"/>
    <lineage>
        <taxon>Bacteria</taxon>
        <taxon>Pseudomonadati</taxon>
        <taxon>Planctomycetota</taxon>
        <taxon>Planctomycetia</taxon>
        <taxon>Gemmatales</taxon>
        <taxon>Gemmataceae</taxon>
        <taxon>Urbifossiella</taxon>
    </lineage>
</organism>
<name>A0A517Y0U4_9BACT</name>
<dbReference type="GO" id="GO:0009055">
    <property type="term" value="F:electron transfer activity"/>
    <property type="evidence" value="ECO:0007669"/>
    <property type="project" value="InterPro"/>
</dbReference>
<keyword evidence="2 4" id="KW-0479">Metal-binding</keyword>
<feature type="domain" description="Cytochrome c" evidence="5">
    <location>
        <begin position="282"/>
        <end position="375"/>
    </location>
</feature>
<dbReference type="PANTHER" id="PTHR35008">
    <property type="entry name" value="BLL4482 PROTEIN-RELATED"/>
    <property type="match status" value="1"/>
</dbReference>
<evidence type="ECO:0000256" key="2">
    <source>
        <dbReference type="ARBA" id="ARBA00022723"/>
    </source>
</evidence>
<dbReference type="InterPro" id="IPR051459">
    <property type="entry name" value="Cytochrome_c-type_DH"/>
</dbReference>
<dbReference type="Proteomes" id="UP000319576">
    <property type="component" value="Chromosome"/>
</dbReference>
<accession>A0A517Y0U4</accession>
<dbReference type="PANTHER" id="PTHR35008:SF8">
    <property type="entry name" value="ALCOHOL DEHYDROGENASE CYTOCHROME C SUBUNIT"/>
    <property type="match status" value="1"/>
</dbReference>
<evidence type="ECO:0000256" key="1">
    <source>
        <dbReference type="ARBA" id="ARBA00022617"/>
    </source>
</evidence>
<dbReference type="EMBL" id="CP036273">
    <property type="protein sequence ID" value="QDU23328.1"/>
    <property type="molecule type" value="Genomic_DNA"/>
</dbReference>
<reference evidence="6 7" key="1">
    <citation type="submission" date="2019-02" db="EMBL/GenBank/DDBJ databases">
        <title>Deep-cultivation of Planctomycetes and their phenomic and genomic characterization uncovers novel biology.</title>
        <authorList>
            <person name="Wiegand S."/>
            <person name="Jogler M."/>
            <person name="Boedeker C."/>
            <person name="Pinto D."/>
            <person name="Vollmers J."/>
            <person name="Rivas-Marin E."/>
            <person name="Kohn T."/>
            <person name="Peeters S.H."/>
            <person name="Heuer A."/>
            <person name="Rast P."/>
            <person name="Oberbeckmann S."/>
            <person name="Bunk B."/>
            <person name="Jeske O."/>
            <person name="Meyerdierks A."/>
            <person name="Storesund J.E."/>
            <person name="Kallscheuer N."/>
            <person name="Luecker S."/>
            <person name="Lage O.M."/>
            <person name="Pohl T."/>
            <person name="Merkel B.J."/>
            <person name="Hornburger P."/>
            <person name="Mueller R.-W."/>
            <person name="Bruemmer F."/>
            <person name="Labrenz M."/>
            <person name="Spormann A.M."/>
            <person name="Op den Camp H."/>
            <person name="Overmann J."/>
            <person name="Amann R."/>
            <person name="Jetten M.S.M."/>
            <person name="Mascher T."/>
            <person name="Medema M.H."/>
            <person name="Devos D.P."/>
            <person name="Kaster A.-K."/>
            <person name="Ovreas L."/>
            <person name="Rohde M."/>
            <person name="Galperin M.Y."/>
            <person name="Jogler C."/>
        </authorList>
    </citation>
    <scope>NUCLEOTIDE SEQUENCE [LARGE SCALE GENOMIC DNA]</scope>
    <source>
        <strain evidence="6 7">ETA_A1</strain>
    </source>
</reference>
<evidence type="ECO:0000256" key="3">
    <source>
        <dbReference type="ARBA" id="ARBA00023004"/>
    </source>
</evidence>
<dbReference type="PROSITE" id="PS51007">
    <property type="entry name" value="CYTC"/>
    <property type="match status" value="2"/>
</dbReference>
<dbReference type="GO" id="GO:0020037">
    <property type="term" value="F:heme binding"/>
    <property type="evidence" value="ECO:0007669"/>
    <property type="project" value="InterPro"/>
</dbReference>
<gene>
    <name evidence="6" type="primary">petJ_2</name>
    <name evidence="6" type="ORF">ETAA1_53270</name>
</gene>
<dbReference type="KEGG" id="uli:ETAA1_53270"/>
<evidence type="ECO:0000313" key="6">
    <source>
        <dbReference type="EMBL" id="QDU23328.1"/>
    </source>
</evidence>
<keyword evidence="1 4" id="KW-0349">Heme</keyword>
<dbReference type="AlphaFoldDB" id="A0A517Y0U4"/>
<dbReference type="Gene3D" id="1.10.760.10">
    <property type="entry name" value="Cytochrome c-like domain"/>
    <property type="match status" value="2"/>
</dbReference>
<feature type="domain" description="Cytochrome c" evidence="5">
    <location>
        <begin position="120"/>
        <end position="214"/>
    </location>
</feature>
<dbReference type="InterPro" id="IPR009056">
    <property type="entry name" value="Cyt_c-like_dom"/>
</dbReference>
<protein>
    <submittedName>
        <fullName evidence="6">Cytochrome c6</fullName>
    </submittedName>
</protein>
<keyword evidence="7" id="KW-1185">Reference proteome</keyword>
<dbReference type="InterPro" id="IPR036909">
    <property type="entry name" value="Cyt_c-like_dom_sf"/>
</dbReference>
<dbReference type="SUPFAM" id="SSF46626">
    <property type="entry name" value="Cytochrome c"/>
    <property type="match status" value="2"/>
</dbReference>
<sequence length="390" mass="41252">MAEHHPFTPSPLYPFVLPCVAVLLATLPAGCTRNPGYPPELTFPPREDRLVLALPTAAPPRPAEVGRLDAEIAALDAAGGRTADPAALPAAARAELGTFLRETFGTPAAPQSPGLGIGAEQLAEGSRLFRKHCAQCHGVAGDGRGPTGPWIDPHPRDFRRGAFKFVSSGDGMKPRRADLLRTVREGLRGTAMPSFARLPDADREAMAAFVVYLSVRGEVEFRTLAALADEGGEAGTDGDAVGFARGRLAAVVAEWQKAEASPQAAVPALPDDDARQAPDYLASVARGHELFVADAGAGCAKCHENYGRTAALRYDVWGTVVRPPDLTQTRPKGGDRAEDLAARVRHGIAPVGMPAQPALSGGQLLDVVRFVRALPYPRELPPDVRAQVYP</sequence>
<keyword evidence="3 4" id="KW-0408">Iron</keyword>
<dbReference type="Pfam" id="PF13442">
    <property type="entry name" value="Cytochrome_CBB3"/>
    <property type="match status" value="1"/>
</dbReference>
<evidence type="ECO:0000313" key="7">
    <source>
        <dbReference type="Proteomes" id="UP000319576"/>
    </source>
</evidence>
<evidence type="ECO:0000259" key="5">
    <source>
        <dbReference type="PROSITE" id="PS51007"/>
    </source>
</evidence>
<proteinExistence type="predicted"/>
<dbReference type="GO" id="GO:0046872">
    <property type="term" value="F:metal ion binding"/>
    <property type="evidence" value="ECO:0007669"/>
    <property type="project" value="UniProtKB-KW"/>
</dbReference>
<dbReference type="OrthoDB" id="9808312at2"/>
<dbReference type="RefSeq" id="WP_145243508.1">
    <property type="nucleotide sequence ID" value="NZ_CP036273.1"/>
</dbReference>